<keyword evidence="2" id="KW-0813">Transport</keyword>
<evidence type="ECO:0000313" key="16">
    <source>
        <dbReference type="EMBL" id="CAB4971495.1"/>
    </source>
</evidence>
<feature type="domain" description="ABC transmembrane type-1" evidence="8">
    <location>
        <begin position="100"/>
        <end position="501"/>
    </location>
</feature>
<comment type="subcellular location">
    <subcellularLocation>
        <location evidence="1">Cell membrane</location>
        <topology evidence="1">Multi-pass membrane protein</topology>
    </subcellularLocation>
</comment>
<dbReference type="EMBL" id="CAEZWS010000039">
    <property type="protein sequence ID" value="CAB4667184.1"/>
    <property type="molecule type" value="Genomic_DNA"/>
</dbReference>
<keyword evidence="5 7" id="KW-1133">Transmembrane helix</keyword>
<protein>
    <submittedName>
        <fullName evidence="9">Unannotated protein</fullName>
    </submittedName>
</protein>
<feature type="transmembrane region" description="Helical" evidence="7">
    <location>
        <begin position="313"/>
        <end position="331"/>
    </location>
</feature>
<keyword evidence="3" id="KW-1003">Cell membrane</keyword>
<name>A0A6J6F9E2_9ZZZZ</name>
<evidence type="ECO:0000313" key="9">
    <source>
        <dbReference type="EMBL" id="CAB4581318.1"/>
    </source>
</evidence>
<dbReference type="GO" id="GO:0055085">
    <property type="term" value="P:transmembrane transport"/>
    <property type="evidence" value="ECO:0007669"/>
    <property type="project" value="InterPro"/>
</dbReference>
<evidence type="ECO:0000313" key="17">
    <source>
        <dbReference type="EMBL" id="CAB5010798.1"/>
    </source>
</evidence>
<dbReference type="CDD" id="cd06261">
    <property type="entry name" value="TM_PBP2"/>
    <property type="match status" value="1"/>
</dbReference>
<dbReference type="InterPro" id="IPR000515">
    <property type="entry name" value="MetI-like"/>
</dbReference>
<evidence type="ECO:0000256" key="5">
    <source>
        <dbReference type="ARBA" id="ARBA00022989"/>
    </source>
</evidence>
<organism evidence="9">
    <name type="scientific">freshwater metagenome</name>
    <dbReference type="NCBI Taxonomy" id="449393"/>
    <lineage>
        <taxon>unclassified sequences</taxon>
        <taxon>metagenomes</taxon>
        <taxon>ecological metagenomes</taxon>
    </lineage>
</organism>
<feature type="transmembrane region" description="Helical" evidence="7">
    <location>
        <begin position="176"/>
        <end position="193"/>
    </location>
</feature>
<feature type="transmembrane region" description="Helical" evidence="7">
    <location>
        <begin position="104"/>
        <end position="124"/>
    </location>
</feature>
<evidence type="ECO:0000256" key="4">
    <source>
        <dbReference type="ARBA" id="ARBA00022692"/>
    </source>
</evidence>
<dbReference type="InterPro" id="IPR035906">
    <property type="entry name" value="MetI-like_sf"/>
</dbReference>
<evidence type="ECO:0000256" key="6">
    <source>
        <dbReference type="ARBA" id="ARBA00023136"/>
    </source>
</evidence>
<dbReference type="EMBL" id="CAFBQZ010000023">
    <property type="protein sequence ID" value="CAB5071590.1"/>
    <property type="molecule type" value="Genomic_DNA"/>
</dbReference>
<dbReference type="PROSITE" id="PS50928">
    <property type="entry name" value="ABC_TM1"/>
    <property type="match status" value="1"/>
</dbReference>
<accession>A0A6J6F9E2</accession>
<feature type="transmembrane region" description="Helical" evidence="7">
    <location>
        <begin position="200"/>
        <end position="220"/>
    </location>
</feature>
<feature type="transmembrane region" description="Helical" evidence="7">
    <location>
        <begin position="136"/>
        <end position="156"/>
    </location>
</feature>
<evidence type="ECO:0000313" key="11">
    <source>
        <dbReference type="EMBL" id="CAB4692459.1"/>
    </source>
</evidence>
<dbReference type="EMBL" id="CAFBPG010000043">
    <property type="protein sequence ID" value="CAB5010798.1"/>
    <property type="molecule type" value="Genomic_DNA"/>
</dbReference>
<dbReference type="EMBL" id="CAEZXT010000013">
    <property type="protein sequence ID" value="CAB4692459.1"/>
    <property type="molecule type" value="Genomic_DNA"/>
</dbReference>
<dbReference type="EMBL" id="CAFBOE010000023">
    <property type="protein sequence ID" value="CAB4971495.1"/>
    <property type="molecule type" value="Genomic_DNA"/>
</dbReference>
<evidence type="ECO:0000313" key="13">
    <source>
        <dbReference type="EMBL" id="CAB4805377.1"/>
    </source>
</evidence>
<feature type="transmembrane region" description="Helical" evidence="7">
    <location>
        <begin position="232"/>
        <end position="250"/>
    </location>
</feature>
<feature type="transmembrane region" description="Helical" evidence="7">
    <location>
        <begin position="257"/>
        <end position="275"/>
    </location>
</feature>
<feature type="transmembrane region" description="Helical" evidence="7">
    <location>
        <begin position="375"/>
        <end position="394"/>
    </location>
</feature>
<dbReference type="EMBL" id="CAFAAR010000062">
    <property type="protein sequence ID" value="CAB4805377.1"/>
    <property type="molecule type" value="Genomic_DNA"/>
</dbReference>
<dbReference type="GO" id="GO:0005886">
    <property type="term" value="C:plasma membrane"/>
    <property type="evidence" value="ECO:0007669"/>
    <property type="project" value="UniProtKB-SubCell"/>
</dbReference>
<evidence type="ECO:0000256" key="1">
    <source>
        <dbReference type="ARBA" id="ARBA00004651"/>
    </source>
</evidence>
<dbReference type="AlphaFoldDB" id="A0A6J6F9E2"/>
<dbReference type="EMBL" id="CAEZUA010000006">
    <property type="protein sequence ID" value="CAB4581318.1"/>
    <property type="molecule type" value="Genomic_DNA"/>
</dbReference>
<feature type="transmembrane region" description="Helical" evidence="7">
    <location>
        <begin position="478"/>
        <end position="504"/>
    </location>
</feature>
<feature type="transmembrane region" description="Helical" evidence="7">
    <location>
        <begin position="9"/>
        <end position="29"/>
    </location>
</feature>
<reference evidence="9" key="1">
    <citation type="submission" date="2020-05" db="EMBL/GenBank/DDBJ databases">
        <authorList>
            <person name="Chiriac C."/>
            <person name="Salcher M."/>
            <person name="Ghai R."/>
            <person name="Kavagutti S V."/>
        </authorList>
    </citation>
    <scope>NUCLEOTIDE SEQUENCE</scope>
</reference>
<dbReference type="EMBL" id="CAFBJH010000014">
    <property type="protein sequence ID" value="CAB4848732.1"/>
    <property type="molecule type" value="Genomic_DNA"/>
</dbReference>
<dbReference type="PANTHER" id="PTHR43163:SF6">
    <property type="entry name" value="DIPEPTIDE TRANSPORT SYSTEM PERMEASE PROTEIN DPPB-RELATED"/>
    <property type="match status" value="1"/>
</dbReference>
<evidence type="ECO:0000256" key="7">
    <source>
        <dbReference type="SAM" id="Phobius"/>
    </source>
</evidence>
<dbReference type="SUPFAM" id="SSF161098">
    <property type="entry name" value="MetI-like"/>
    <property type="match status" value="1"/>
</dbReference>
<evidence type="ECO:0000313" key="10">
    <source>
        <dbReference type="EMBL" id="CAB4667184.1"/>
    </source>
</evidence>
<dbReference type="Gene3D" id="1.10.3720.10">
    <property type="entry name" value="MetI-like"/>
    <property type="match status" value="1"/>
</dbReference>
<evidence type="ECO:0000313" key="14">
    <source>
        <dbReference type="EMBL" id="CAB4848732.1"/>
    </source>
</evidence>
<proteinExistence type="predicted"/>
<evidence type="ECO:0000313" key="15">
    <source>
        <dbReference type="EMBL" id="CAB4897553.1"/>
    </source>
</evidence>
<evidence type="ECO:0000256" key="3">
    <source>
        <dbReference type="ARBA" id="ARBA00022475"/>
    </source>
</evidence>
<evidence type="ECO:0000256" key="2">
    <source>
        <dbReference type="ARBA" id="ARBA00022448"/>
    </source>
</evidence>
<feature type="transmembrane region" description="Helical" evidence="7">
    <location>
        <begin position="287"/>
        <end position="306"/>
    </location>
</feature>
<dbReference type="EMBL" id="CAEZZZ010000059">
    <property type="protein sequence ID" value="CAB4782518.1"/>
    <property type="molecule type" value="Genomic_DNA"/>
</dbReference>
<evidence type="ECO:0000259" key="8">
    <source>
        <dbReference type="PROSITE" id="PS50928"/>
    </source>
</evidence>
<keyword evidence="4 7" id="KW-0812">Transmembrane</keyword>
<evidence type="ECO:0000313" key="18">
    <source>
        <dbReference type="EMBL" id="CAB5071590.1"/>
    </source>
</evidence>
<evidence type="ECO:0000313" key="12">
    <source>
        <dbReference type="EMBL" id="CAB4782518.1"/>
    </source>
</evidence>
<dbReference type="PANTHER" id="PTHR43163">
    <property type="entry name" value="DIPEPTIDE TRANSPORT SYSTEM PERMEASE PROTEIN DPPB-RELATED"/>
    <property type="match status" value="1"/>
</dbReference>
<dbReference type="Pfam" id="PF00528">
    <property type="entry name" value="BPD_transp_1"/>
    <property type="match status" value="1"/>
</dbReference>
<sequence length="514" mass="56065">MIAYIARRLGILIIILFGSSFILYNLAAISGDPAEGLRGSTDPRVKQQLYSLIRNLQLNVPPPARYFIWLKGILGGFTGHLDFGKTRDGHAVTLDLASAIPTTIRLIFMATVIAIILGITVGIVSALRQYSRFDYAMTFVAFLMFSLPIFWVAVLLKQYLAISFNNFLVNATISPGWIFSSSIISGIFWAGVISGDRSKVWKIFGIAAAASATLSTILSLTKWFAHPGLGPIVLLALGIGVAFAVTLLSTGLQNRSALKASLAMPVFGLIFYYPVQKLFTSHPGFSLIGVMALVTITVAVATAIIFSKIDRGPIIRTTVITSVLVGFLALVDKLMRTWQPYMQTDAINNRPIPTSGQSNPLLGTDNFWFTSLDTLTHLFLPTIALTLISFAGYIRYSRGTLLDVLNQDYIRTARAKGLNERTVIMRHAFRNTLIPLTTIIVVDFAAIIGGAIITEHVFGWVGMGTLFNKAINGFDLNLLMGVFFITATLSVLANLVADLLYSALDPRIRVVSKS</sequence>
<dbReference type="EMBL" id="CAFBMI010000028">
    <property type="protein sequence ID" value="CAB4897553.1"/>
    <property type="molecule type" value="Genomic_DNA"/>
</dbReference>
<keyword evidence="6 7" id="KW-0472">Membrane</keyword>
<feature type="transmembrane region" description="Helical" evidence="7">
    <location>
        <begin position="433"/>
        <end position="458"/>
    </location>
</feature>
<gene>
    <name evidence="9" type="ORF">UFOPK1773_00177</name>
    <name evidence="10" type="ORF">UFOPK2288_00829</name>
    <name evidence="11" type="ORF">UFOPK2589_00355</name>
    <name evidence="12" type="ORF">UFOPK2931_00881</name>
    <name evidence="13" type="ORF">UFOPK3056_00737</name>
    <name evidence="14" type="ORF">UFOPK3287_00378</name>
    <name evidence="15" type="ORF">UFOPK3558_00502</name>
    <name evidence="16" type="ORF">UFOPK3916_00444</name>
    <name evidence="17" type="ORF">UFOPK4074_00626</name>
    <name evidence="18" type="ORF">UFOPK4372_00460</name>
</gene>